<dbReference type="PANTHER" id="PTHR35550">
    <property type="match status" value="1"/>
</dbReference>
<dbReference type="InterPro" id="IPR021467">
    <property type="entry name" value="DUF3119"/>
</dbReference>
<protein>
    <submittedName>
        <fullName evidence="1">Uncharacterized protein</fullName>
    </submittedName>
</protein>
<keyword evidence="2" id="KW-1185">Reference proteome</keyword>
<gene>
    <name evidence="1" type="ORF">CBR_g32207</name>
</gene>
<reference evidence="1 2" key="1">
    <citation type="journal article" date="2018" name="Cell">
        <title>The Chara Genome: Secondary Complexity and Implications for Plant Terrestrialization.</title>
        <authorList>
            <person name="Nishiyama T."/>
            <person name="Sakayama H."/>
            <person name="Vries J.D."/>
            <person name="Buschmann H."/>
            <person name="Saint-Marcoux D."/>
            <person name="Ullrich K.K."/>
            <person name="Haas F.B."/>
            <person name="Vanderstraeten L."/>
            <person name="Becker D."/>
            <person name="Lang D."/>
            <person name="Vosolsobe S."/>
            <person name="Rombauts S."/>
            <person name="Wilhelmsson P.K.I."/>
            <person name="Janitza P."/>
            <person name="Kern R."/>
            <person name="Heyl A."/>
            <person name="Rumpler F."/>
            <person name="Villalobos L.I.A.C."/>
            <person name="Clay J.M."/>
            <person name="Skokan R."/>
            <person name="Toyoda A."/>
            <person name="Suzuki Y."/>
            <person name="Kagoshima H."/>
            <person name="Schijlen E."/>
            <person name="Tajeshwar N."/>
            <person name="Catarino B."/>
            <person name="Hetherington A.J."/>
            <person name="Saltykova A."/>
            <person name="Bonnot C."/>
            <person name="Breuninger H."/>
            <person name="Symeonidi A."/>
            <person name="Radhakrishnan G.V."/>
            <person name="Van Nieuwerburgh F."/>
            <person name="Deforce D."/>
            <person name="Chang C."/>
            <person name="Karol K.G."/>
            <person name="Hedrich R."/>
            <person name="Ulvskov P."/>
            <person name="Glockner G."/>
            <person name="Delwiche C.F."/>
            <person name="Petrasek J."/>
            <person name="Van de Peer Y."/>
            <person name="Friml J."/>
            <person name="Beilby M."/>
            <person name="Dolan L."/>
            <person name="Kohara Y."/>
            <person name="Sugano S."/>
            <person name="Fujiyama A."/>
            <person name="Delaux P.-M."/>
            <person name="Quint M."/>
            <person name="TheiBen G."/>
            <person name="Hagemann M."/>
            <person name="Harholt J."/>
            <person name="Dunand C."/>
            <person name="Zachgo S."/>
            <person name="Langdale J."/>
            <person name="Maumus F."/>
            <person name="Straeten D.V.D."/>
            <person name="Gould S.B."/>
            <person name="Rensing S.A."/>
        </authorList>
    </citation>
    <scope>NUCLEOTIDE SEQUENCE [LARGE SCALE GENOMIC DNA]</scope>
    <source>
        <strain evidence="1 2">S276</strain>
    </source>
</reference>
<sequence>MADAVIITSASIACSGRLSRTVLTAAGERSAGSTAAVPQCKCQFVASLADCGLRLHKSTRRIVANENPVGQIRSSWKTGHTLRWHPSSSLNLQSAMGRRSSVLVDAKARSKAPEKAEYPSPDYRLAIGFLGVAGVLASLKAELAAAPVGLLGILLLVQVRELNPEKCRTGTLFSIIATCKSGPFDDQVHVQ</sequence>
<dbReference type="PANTHER" id="PTHR35550:SF2">
    <property type="entry name" value="OS05G0401200 PROTEIN"/>
    <property type="match status" value="1"/>
</dbReference>
<dbReference type="Proteomes" id="UP000265515">
    <property type="component" value="Unassembled WGS sequence"/>
</dbReference>
<comment type="caution">
    <text evidence="1">The sequence shown here is derived from an EMBL/GenBank/DDBJ whole genome shotgun (WGS) entry which is preliminary data.</text>
</comment>
<dbReference type="AlphaFoldDB" id="A0A388JN35"/>
<evidence type="ECO:0000313" key="1">
    <source>
        <dbReference type="EMBL" id="GBG59191.1"/>
    </source>
</evidence>
<proteinExistence type="predicted"/>
<dbReference type="EMBL" id="BFEA01000003">
    <property type="protein sequence ID" value="GBG59191.1"/>
    <property type="molecule type" value="Genomic_DNA"/>
</dbReference>
<evidence type="ECO:0000313" key="2">
    <source>
        <dbReference type="Proteomes" id="UP000265515"/>
    </source>
</evidence>
<dbReference type="Gramene" id="GBG59191">
    <property type="protein sequence ID" value="GBG59191"/>
    <property type="gene ID" value="CBR_g32207"/>
</dbReference>
<accession>A0A388JN35</accession>
<name>A0A388JN35_CHABU</name>
<organism evidence="1 2">
    <name type="scientific">Chara braunii</name>
    <name type="common">Braun's stonewort</name>
    <dbReference type="NCBI Taxonomy" id="69332"/>
    <lineage>
        <taxon>Eukaryota</taxon>
        <taxon>Viridiplantae</taxon>
        <taxon>Streptophyta</taxon>
        <taxon>Charophyceae</taxon>
        <taxon>Charales</taxon>
        <taxon>Characeae</taxon>
        <taxon>Chara</taxon>
    </lineage>
</organism>